<organism evidence="1 2">
    <name type="scientific">Sulfurospirillum multivorans</name>
    <name type="common">Dehalospirillum multivorans</name>
    <dbReference type="NCBI Taxonomy" id="66821"/>
    <lineage>
        <taxon>Bacteria</taxon>
        <taxon>Pseudomonadati</taxon>
        <taxon>Campylobacterota</taxon>
        <taxon>Epsilonproteobacteria</taxon>
        <taxon>Campylobacterales</taxon>
        <taxon>Sulfurospirillaceae</taxon>
        <taxon>Sulfurospirillum</taxon>
    </lineage>
</organism>
<gene>
    <name evidence="1" type="ORF">SMN_1796</name>
</gene>
<evidence type="ECO:0000313" key="1">
    <source>
        <dbReference type="EMBL" id="QEH06561.1"/>
    </source>
</evidence>
<name>A0ABX5Z1D8_SULMU</name>
<evidence type="ECO:0000313" key="2">
    <source>
        <dbReference type="Proteomes" id="UP000323483"/>
    </source>
</evidence>
<dbReference type="Proteomes" id="UP000323483">
    <property type="component" value="Chromosome"/>
</dbReference>
<keyword evidence="2" id="KW-1185">Reference proteome</keyword>
<reference evidence="1" key="1">
    <citation type="submission" date="2019-08" db="EMBL/GenBank/DDBJ databases">
        <title>Organohalide respiration in Sulfurospirillum species is regulated by a two-component system as unraveled by comparative genomics, and transcriptomics, and regulator binding studies.</title>
        <authorList>
            <person name="Goris T."/>
            <person name="Esken J."/>
            <person name="Gadkari J."/>
            <person name="Bischler T."/>
            <person name="Foerstner K."/>
            <person name="Sharma C.M."/>
            <person name="Diekert G."/>
            <person name="Schubert T."/>
        </authorList>
    </citation>
    <scope>NUCLEOTIDE SEQUENCE [LARGE SCALE GENOMIC DNA]</scope>
    <source>
        <strain evidence="1">N</strain>
    </source>
</reference>
<dbReference type="RefSeq" id="WP_038533245.1">
    <property type="nucleotide sequence ID" value="NZ_CP042966.1"/>
</dbReference>
<accession>A0ABX5Z1D8</accession>
<dbReference type="EMBL" id="CP042966">
    <property type="protein sequence ID" value="QEH06561.1"/>
    <property type="molecule type" value="Genomic_DNA"/>
</dbReference>
<protein>
    <submittedName>
        <fullName evidence="1">Uncharacterized protein</fullName>
    </submittedName>
</protein>
<proteinExistence type="predicted"/>
<sequence>MCGESRMHGVNGGKIWRLSQRITYPYKDAIVKGSTSEEGHGRFEEFWWDDSTKYMTRDGALSDFEIIARVKHLIRLYLVPYTRCFHVSTDNSYSFWELETKTDYRFWFDGGKIQGSSWLRSDELPEYELYDEEFISWLRDYFHIEYKEVISDDDVLRRSLENLFARAYRKDETSFDPVEEIKKAKSFNEFKSKALAHAKLGNGGGSGYSIDGFSTSYDLFAGRKGIVLTVRQLIQLRVQLNRSIDGMEVESYDNQSVYVYKLTFDQALERAYELFGPQKPKQLDLFDFLAA</sequence>